<dbReference type="PROSITE" id="PS51257">
    <property type="entry name" value="PROKAR_LIPOPROTEIN"/>
    <property type="match status" value="1"/>
</dbReference>
<gene>
    <name evidence="3" type="ORF">D7W81_22140</name>
</gene>
<comment type="caution">
    <text evidence="3">The sequence shown here is derived from an EMBL/GenBank/DDBJ whole genome shotgun (WGS) entry which is preliminary data.</text>
</comment>
<evidence type="ECO:0000256" key="1">
    <source>
        <dbReference type="SAM" id="MobiDB-lite"/>
    </source>
</evidence>
<evidence type="ECO:0000313" key="4">
    <source>
        <dbReference type="Proteomes" id="UP000267003"/>
    </source>
</evidence>
<keyword evidence="4" id="KW-1185">Reference proteome</keyword>
<evidence type="ECO:0000313" key="3">
    <source>
        <dbReference type="EMBL" id="RKH62476.1"/>
    </source>
</evidence>
<reference evidence="4" key="1">
    <citation type="submission" date="2018-09" db="EMBL/GenBank/DDBJ databases">
        <authorList>
            <person name="Livingstone P.G."/>
            <person name="Whitworth D.E."/>
        </authorList>
    </citation>
    <scope>NUCLEOTIDE SEQUENCE [LARGE SCALE GENOMIC DNA]</scope>
    <source>
        <strain evidence="4">AB050A</strain>
    </source>
</reference>
<dbReference type="Pfam" id="PF15648">
    <property type="entry name" value="Tox-REase-5"/>
    <property type="match status" value="1"/>
</dbReference>
<feature type="domain" description="Tox-REase-5" evidence="2">
    <location>
        <begin position="436"/>
        <end position="527"/>
    </location>
</feature>
<feature type="region of interest" description="Disordered" evidence="1">
    <location>
        <begin position="411"/>
        <end position="432"/>
    </location>
</feature>
<evidence type="ECO:0000259" key="2">
    <source>
        <dbReference type="Pfam" id="PF15648"/>
    </source>
</evidence>
<name>A0A3A8Q140_9BACT</name>
<dbReference type="AlphaFoldDB" id="A0A3A8Q140"/>
<organism evidence="3 4">
    <name type="scientific">Corallococcus aberystwythensis</name>
    <dbReference type="NCBI Taxonomy" id="2316722"/>
    <lineage>
        <taxon>Bacteria</taxon>
        <taxon>Pseudomonadati</taxon>
        <taxon>Myxococcota</taxon>
        <taxon>Myxococcia</taxon>
        <taxon>Myxococcales</taxon>
        <taxon>Cystobacterineae</taxon>
        <taxon>Myxococcaceae</taxon>
        <taxon>Corallococcus</taxon>
    </lineage>
</organism>
<dbReference type="OrthoDB" id="4235956at2"/>
<sequence>MGRCAQVRSHRWAWGWTVRADVLIGCVALLFTGCASVPARPGKILSYTSSTATESPGEGFASDETPRVSDSALSVTRIEEAPPLYRRKAVREVVTGASPVRAVAMAGVTSPDVQPDGWDRLLTNAGMEAWDERPVGEVLTPTQAARLLGVLLGKPVTLSTFPPRMAAGLLIREVMGGGEVTREELSRRVERFSQEQIAVLRPDGYLAWALTGRTQQKVATVEWKNGAFRAHGFELGRFYSGKGGVFRTVDAQLQASDWRPLAEVYDDADVISRTLDGAEDAFVELYHAMGQVLTRPVDSLAGLSHLPAGVAALIASSPMFWERFQSMTRGEQIREMSRLTTGLLITGGAASATTRTLKGMAVGAEVTVPVLSLSAEGALALERIAVPAGRATAALSGGPGAAIILQRANTAPKGGAPSQGPGQWGPAKESMSTRARRYQEQITGHSADDAYWVGGVGKNSGGVKFDGFKEDVLVEAKGPGYANKFLDTLDPKSWFEPTGAKGLLDQALRQRDSVLGTGIAIEWHVAEEGAAKAIRKLLQDNKVYEITVIHTPAL</sequence>
<dbReference type="EMBL" id="RAWK01000133">
    <property type="protein sequence ID" value="RKH62476.1"/>
    <property type="molecule type" value="Genomic_DNA"/>
</dbReference>
<protein>
    <recommendedName>
        <fullName evidence="2">Tox-REase-5 domain-containing protein</fullName>
    </recommendedName>
</protein>
<dbReference type="InterPro" id="IPR028904">
    <property type="entry name" value="Tox-REase-5_dom"/>
</dbReference>
<proteinExistence type="predicted"/>
<dbReference type="Proteomes" id="UP000267003">
    <property type="component" value="Unassembled WGS sequence"/>
</dbReference>
<accession>A0A3A8Q140</accession>